<dbReference type="Gene3D" id="1.10.238.80">
    <property type="entry name" value="MTH865-like"/>
    <property type="match status" value="1"/>
</dbReference>
<dbReference type="SUPFAM" id="SSF69025">
    <property type="entry name" value="Hypothetical protein MTH865"/>
    <property type="match status" value="1"/>
</dbReference>
<proteinExistence type="predicted"/>
<sequence length="91" mass="9408">MSVKEDIHSQIVGGLADATFPINTPEDLLAAFPAGADTTCKSGDFEITAGEAGKLLTAEDFPIESAKQIADILVERAETACKAGKCCGCDC</sequence>
<dbReference type="EMBL" id="JAVDQI010000001">
    <property type="protein sequence ID" value="MDR6221705.1"/>
    <property type="molecule type" value="Genomic_DNA"/>
</dbReference>
<dbReference type="InterPro" id="IPR024093">
    <property type="entry name" value="Uncharacterised_MTH865"/>
</dbReference>
<comment type="caution">
    <text evidence="1">The sequence shown here is derived from an EMBL/GenBank/DDBJ whole genome shotgun (WGS) entry which is preliminary data.</text>
</comment>
<organism evidence="1 2">
    <name type="scientific">Methanococcoides alaskense</name>
    <dbReference type="NCBI Taxonomy" id="325778"/>
    <lineage>
        <taxon>Archaea</taxon>
        <taxon>Methanobacteriati</taxon>
        <taxon>Methanobacteriota</taxon>
        <taxon>Stenosarchaea group</taxon>
        <taxon>Methanomicrobia</taxon>
        <taxon>Methanosarcinales</taxon>
        <taxon>Methanosarcinaceae</taxon>
        <taxon>Methanococcoides</taxon>
    </lineage>
</organism>
<keyword evidence="2" id="KW-1185">Reference proteome</keyword>
<name>A0AA90Z5X5_9EURY</name>
<dbReference type="Pfam" id="PF07747">
    <property type="entry name" value="MTH865"/>
    <property type="match status" value="1"/>
</dbReference>
<evidence type="ECO:0000313" key="1">
    <source>
        <dbReference type="EMBL" id="MDR6221705.1"/>
    </source>
</evidence>
<protein>
    <recommendedName>
        <fullName evidence="3">MTH865-like family protein</fullName>
    </recommendedName>
</protein>
<gene>
    <name evidence="1" type="ORF">J2750_000137</name>
</gene>
<reference evidence="1 2" key="1">
    <citation type="submission" date="2023-07" db="EMBL/GenBank/DDBJ databases">
        <title>Genomic Encyclopedia of Type Strains, Phase IV (KMG-IV): sequencing the most valuable type-strain genomes for metagenomic binning, comparative biology and taxonomic classification.</title>
        <authorList>
            <person name="Goeker M."/>
        </authorList>
    </citation>
    <scope>NUCLEOTIDE SEQUENCE [LARGE SCALE GENOMIC DNA]</scope>
    <source>
        <strain evidence="1 2">DSM 17273</strain>
    </source>
</reference>
<dbReference type="RefSeq" id="WP_270096466.1">
    <property type="nucleotide sequence ID" value="NZ_JAQFFK010000003.1"/>
</dbReference>
<evidence type="ECO:0008006" key="3">
    <source>
        <dbReference type="Google" id="ProtNLM"/>
    </source>
</evidence>
<dbReference type="AlphaFoldDB" id="A0AA90Z5X5"/>
<dbReference type="Proteomes" id="UP001185015">
    <property type="component" value="Unassembled WGS sequence"/>
</dbReference>
<dbReference type="InterPro" id="IPR036825">
    <property type="entry name" value="MTH865-like_sf"/>
</dbReference>
<accession>A0AA90Z5X5</accession>
<evidence type="ECO:0000313" key="2">
    <source>
        <dbReference type="Proteomes" id="UP001185015"/>
    </source>
</evidence>